<organism evidence="2 3">
    <name type="scientific">Halobacteriovorax vibrionivorans</name>
    <dbReference type="NCBI Taxonomy" id="2152716"/>
    <lineage>
        <taxon>Bacteria</taxon>
        <taxon>Pseudomonadati</taxon>
        <taxon>Bdellovibrionota</taxon>
        <taxon>Bacteriovoracia</taxon>
        <taxon>Bacteriovoracales</taxon>
        <taxon>Halobacteriovoraceae</taxon>
        <taxon>Halobacteriovorax</taxon>
    </lineage>
</organism>
<protein>
    <recommendedName>
        <fullName evidence="4">Secreted protein</fullName>
    </recommendedName>
</protein>
<name>A0ABY0IHD1_9BACT</name>
<evidence type="ECO:0000256" key="1">
    <source>
        <dbReference type="SAM" id="SignalP"/>
    </source>
</evidence>
<feature type="signal peptide" evidence="1">
    <location>
        <begin position="1"/>
        <end position="19"/>
    </location>
</feature>
<keyword evidence="3" id="KW-1185">Reference proteome</keyword>
<feature type="chain" id="PRO_5045463567" description="Secreted protein" evidence="1">
    <location>
        <begin position="20"/>
        <end position="97"/>
    </location>
</feature>
<gene>
    <name evidence="2" type="ORF">DAY19_06120</name>
</gene>
<proteinExistence type="predicted"/>
<evidence type="ECO:0000313" key="3">
    <source>
        <dbReference type="Proteomes" id="UP000443582"/>
    </source>
</evidence>
<accession>A0ABY0IHD1</accession>
<dbReference type="EMBL" id="QDKL01000002">
    <property type="protein sequence ID" value="RZF21256.1"/>
    <property type="molecule type" value="Genomic_DNA"/>
</dbReference>
<dbReference type="RefSeq" id="WP_114706323.1">
    <property type="nucleotide sequence ID" value="NZ_QDKL01000002.1"/>
</dbReference>
<evidence type="ECO:0000313" key="2">
    <source>
        <dbReference type="EMBL" id="RZF21256.1"/>
    </source>
</evidence>
<comment type="caution">
    <text evidence="2">The sequence shown here is derived from an EMBL/GenBank/DDBJ whole genome shotgun (WGS) entry which is preliminary data.</text>
</comment>
<dbReference type="Proteomes" id="UP000443582">
    <property type="component" value="Unassembled WGS sequence"/>
</dbReference>
<sequence length="97" mass="11227">MKSVLIAMTLILSTTSTLAWVENEEQFSSHPYYEEMIELLCFNCGPNEGGYRINDIHAIEETQADVCYVIDYTVIYDDDYGPVNESYFQEFCFVPEL</sequence>
<evidence type="ECO:0008006" key="4">
    <source>
        <dbReference type="Google" id="ProtNLM"/>
    </source>
</evidence>
<keyword evidence="1" id="KW-0732">Signal</keyword>
<reference evidence="3" key="1">
    <citation type="journal article" date="2019" name="Int. J. Syst. Evol. Microbiol.">
        <title>Halobacteriovorax valvorus sp. nov., a novel prokaryotic predator isolated from coastal seawater of China.</title>
        <authorList>
            <person name="Chen M.-X."/>
        </authorList>
    </citation>
    <scope>NUCLEOTIDE SEQUENCE [LARGE SCALE GENOMIC DNA]</scope>
    <source>
        <strain evidence="3">BL9</strain>
    </source>
</reference>